<dbReference type="InterPro" id="IPR005467">
    <property type="entry name" value="His_kinase_dom"/>
</dbReference>
<evidence type="ECO:0000313" key="19">
    <source>
        <dbReference type="Proteomes" id="UP000255098"/>
    </source>
</evidence>
<dbReference type="GO" id="GO:0005524">
    <property type="term" value="F:ATP binding"/>
    <property type="evidence" value="ECO:0007669"/>
    <property type="project" value="UniProtKB-KW"/>
</dbReference>
<dbReference type="InterPro" id="IPR003594">
    <property type="entry name" value="HATPase_dom"/>
</dbReference>
<comment type="subcellular location">
    <subcellularLocation>
        <location evidence="2">Cell inner membrane</location>
        <topology evidence="2">Multi-pass membrane protein</topology>
    </subcellularLocation>
</comment>
<dbReference type="EC" id="2.7.13.3" evidence="3"/>
<keyword evidence="15 16" id="KW-0472">Membrane</keyword>
<dbReference type="PANTHER" id="PTHR45436">
    <property type="entry name" value="SENSOR HISTIDINE KINASE YKOH"/>
    <property type="match status" value="1"/>
</dbReference>
<dbReference type="SMART" id="SM00388">
    <property type="entry name" value="HisKA"/>
    <property type="match status" value="1"/>
</dbReference>
<sequence>MKPRSLRLRLILILSLLACAIWLVSTAIAWSAARSQVNEVFDTQQILFAKRLATSHLRSILIERYRPEGKNYRQKPPHFRKRQNYDDDALAFAIFNHNGEMLLSDSENGNNFIYEPKRGFNNTTLQGDDDEWRIFWLPAAEGRLMIAVGQELEYRQELVEKMVLGQMWIWFASLPVLLAVIIWAISRELSILRNVSEQVSQRSPDDEQPLDTQQVPKEILPLVQNLNQFFTRTATSLLRERRFTSDAAHELRSPLTALRIQTELAQMAGDDETMRNQALQNLTLGIDRASQLVEQLLTLSRLDNLNELAHLNTIEWDKLITELVAERYLKAEKAGISLIFETLSKPNTQQGESLLISLMLRNLIDNAIAYYPKGSEIRLILQQDKLIIADNGGGVPDDALDKLGQRFYRPAGQNEKGSGLGLSIVQRIAQLHHYQVRYKNAENSRGEKGFWVEILLNKKAP</sequence>
<evidence type="ECO:0000256" key="7">
    <source>
        <dbReference type="ARBA" id="ARBA00022553"/>
    </source>
</evidence>
<dbReference type="PROSITE" id="PS50109">
    <property type="entry name" value="HIS_KIN"/>
    <property type="match status" value="1"/>
</dbReference>
<feature type="domain" description="Histidine kinase" evidence="17">
    <location>
        <begin position="246"/>
        <end position="460"/>
    </location>
</feature>
<dbReference type="InterPro" id="IPR013727">
    <property type="entry name" value="2CSK_N"/>
</dbReference>
<evidence type="ECO:0000256" key="1">
    <source>
        <dbReference type="ARBA" id="ARBA00000085"/>
    </source>
</evidence>
<keyword evidence="19" id="KW-1185">Reference proteome</keyword>
<evidence type="ECO:0000259" key="17">
    <source>
        <dbReference type="PROSITE" id="PS50109"/>
    </source>
</evidence>
<evidence type="ECO:0000256" key="6">
    <source>
        <dbReference type="ARBA" id="ARBA00022519"/>
    </source>
</evidence>
<evidence type="ECO:0000256" key="12">
    <source>
        <dbReference type="ARBA" id="ARBA00022840"/>
    </source>
</evidence>
<accession>A0A379AU84</accession>
<keyword evidence="13 16" id="KW-1133">Transmembrane helix</keyword>
<organism evidence="18 19">
    <name type="scientific">Avibacterium avium</name>
    <name type="common">Pasteurella avium</name>
    <dbReference type="NCBI Taxonomy" id="751"/>
    <lineage>
        <taxon>Bacteria</taxon>
        <taxon>Pseudomonadati</taxon>
        <taxon>Pseudomonadota</taxon>
        <taxon>Gammaproteobacteria</taxon>
        <taxon>Pasteurellales</taxon>
        <taxon>Pasteurellaceae</taxon>
        <taxon>Avibacterium</taxon>
    </lineage>
</organism>
<evidence type="ECO:0000256" key="9">
    <source>
        <dbReference type="ARBA" id="ARBA00022692"/>
    </source>
</evidence>
<evidence type="ECO:0000313" key="18">
    <source>
        <dbReference type="EMBL" id="SUB24965.1"/>
    </source>
</evidence>
<dbReference type="FunFam" id="1.10.287.130:FF:000035">
    <property type="entry name" value="Two-component sensor histidine kinase"/>
    <property type="match status" value="1"/>
</dbReference>
<evidence type="ECO:0000256" key="4">
    <source>
        <dbReference type="ARBA" id="ARBA00017234"/>
    </source>
</evidence>
<evidence type="ECO:0000256" key="5">
    <source>
        <dbReference type="ARBA" id="ARBA00022475"/>
    </source>
</evidence>
<dbReference type="Gene3D" id="3.30.565.10">
    <property type="entry name" value="Histidine kinase-like ATPase, C-terminal domain"/>
    <property type="match status" value="1"/>
</dbReference>
<keyword evidence="10" id="KW-0547">Nucleotide-binding</keyword>
<comment type="catalytic activity">
    <reaction evidence="1">
        <text>ATP + protein L-histidine = ADP + protein N-phospho-L-histidine.</text>
        <dbReference type="EC" id="2.7.13.3"/>
    </reaction>
</comment>
<dbReference type="SMART" id="SM00387">
    <property type="entry name" value="HATPase_c"/>
    <property type="match status" value="1"/>
</dbReference>
<dbReference type="Pfam" id="PF08521">
    <property type="entry name" value="2CSK_N"/>
    <property type="match status" value="1"/>
</dbReference>
<keyword evidence="6" id="KW-0997">Cell inner membrane</keyword>
<dbReference type="Pfam" id="PF02518">
    <property type="entry name" value="HATPase_c"/>
    <property type="match status" value="1"/>
</dbReference>
<keyword evidence="11" id="KW-0418">Kinase</keyword>
<evidence type="ECO:0000256" key="2">
    <source>
        <dbReference type="ARBA" id="ARBA00004429"/>
    </source>
</evidence>
<evidence type="ECO:0000256" key="14">
    <source>
        <dbReference type="ARBA" id="ARBA00023012"/>
    </source>
</evidence>
<dbReference type="Pfam" id="PF00512">
    <property type="entry name" value="HisKA"/>
    <property type="match status" value="1"/>
</dbReference>
<keyword evidence="12" id="KW-0067">ATP-binding</keyword>
<keyword evidence="9 16" id="KW-0812">Transmembrane</keyword>
<dbReference type="InterPro" id="IPR050428">
    <property type="entry name" value="TCS_sensor_his_kinase"/>
</dbReference>
<dbReference type="GO" id="GO:0005886">
    <property type="term" value="C:plasma membrane"/>
    <property type="evidence" value="ECO:0007669"/>
    <property type="project" value="TreeGrafter"/>
</dbReference>
<keyword evidence="5" id="KW-1003">Cell membrane</keyword>
<dbReference type="InterPro" id="IPR036890">
    <property type="entry name" value="HATPase_C_sf"/>
</dbReference>
<dbReference type="Proteomes" id="UP000255098">
    <property type="component" value="Unassembled WGS sequence"/>
</dbReference>
<proteinExistence type="predicted"/>
<gene>
    <name evidence="18" type="primary">qseC_1</name>
    <name evidence="18" type="ORF">NCTC11297_02036</name>
</gene>
<keyword evidence="8 18" id="KW-0808">Transferase</keyword>
<dbReference type="GeneID" id="300134221"/>
<protein>
    <recommendedName>
        <fullName evidence="4">Sensor protein QseC</fullName>
        <ecNumber evidence="3">2.7.13.3</ecNumber>
    </recommendedName>
</protein>
<dbReference type="GO" id="GO:0000155">
    <property type="term" value="F:phosphorelay sensor kinase activity"/>
    <property type="evidence" value="ECO:0007669"/>
    <property type="project" value="InterPro"/>
</dbReference>
<keyword evidence="7" id="KW-0597">Phosphoprotein</keyword>
<evidence type="ECO:0000256" key="13">
    <source>
        <dbReference type="ARBA" id="ARBA00022989"/>
    </source>
</evidence>
<evidence type="ECO:0000256" key="16">
    <source>
        <dbReference type="SAM" id="Phobius"/>
    </source>
</evidence>
<evidence type="ECO:0000256" key="8">
    <source>
        <dbReference type="ARBA" id="ARBA00022679"/>
    </source>
</evidence>
<evidence type="ECO:0000256" key="10">
    <source>
        <dbReference type="ARBA" id="ARBA00022741"/>
    </source>
</evidence>
<dbReference type="SUPFAM" id="SSF55874">
    <property type="entry name" value="ATPase domain of HSP90 chaperone/DNA topoisomerase II/histidine kinase"/>
    <property type="match status" value="1"/>
</dbReference>
<dbReference type="InterPro" id="IPR059132">
    <property type="entry name" value="QseC"/>
</dbReference>
<dbReference type="EMBL" id="UGSP01000001">
    <property type="protein sequence ID" value="SUB24965.1"/>
    <property type="molecule type" value="Genomic_DNA"/>
</dbReference>
<keyword evidence="14" id="KW-0902">Two-component regulatory system</keyword>
<dbReference type="PANTHER" id="PTHR45436:SF14">
    <property type="entry name" value="SENSOR PROTEIN QSEC"/>
    <property type="match status" value="1"/>
</dbReference>
<dbReference type="InterPro" id="IPR036097">
    <property type="entry name" value="HisK_dim/P_sf"/>
</dbReference>
<dbReference type="Gene3D" id="1.10.287.130">
    <property type="match status" value="1"/>
</dbReference>
<reference evidence="18 19" key="1">
    <citation type="submission" date="2018-06" db="EMBL/GenBank/DDBJ databases">
        <authorList>
            <consortium name="Pathogen Informatics"/>
            <person name="Doyle S."/>
        </authorList>
    </citation>
    <scope>NUCLEOTIDE SEQUENCE [LARGE SCALE GENOMIC DNA]</scope>
    <source>
        <strain evidence="19">NCTC 11297</strain>
    </source>
</reference>
<dbReference type="AlphaFoldDB" id="A0A379AU84"/>
<name>A0A379AU84_AVIAV</name>
<evidence type="ECO:0000256" key="11">
    <source>
        <dbReference type="ARBA" id="ARBA00022777"/>
    </source>
</evidence>
<dbReference type="SUPFAM" id="SSF47384">
    <property type="entry name" value="Homodimeric domain of signal transducing histidine kinase"/>
    <property type="match status" value="1"/>
</dbReference>
<evidence type="ECO:0000256" key="3">
    <source>
        <dbReference type="ARBA" id="ARBA00012438"/>
    </source>
</evidence>
<evidence type="ECO:0000256" key="15">
    <source>
        <dbReference type="ARBA" id="ARBA00023136"/>
    </source>
</evidence>
<dbReference type="Gene3D" id="1.20.5.1040">
    <property type="entry name" value="Sensor protein qsec"/>
    <property type="match status" value="2"/>
</dbReference>
<dbReference type="NCBIfam" id="NF007664">
    <property type="entry name" value="PRK10337.1"/>
    <property type="match status" value="1"/>
</dbReference>
<feature type="transmembrane region" description="Helical" evidence="16">
    <location>
        <begin position="167"/>
        <end position="185"/>
    </location>
</feature>
<dbReference type="InterPro" id="IPR003661">
    <property type="entry name" value="HisK_dim/P_dom"/>
</dbReference>
<dbReference type="RefSeq" id="WP_115250070.1">
    <property type="nucleotide sequence ID" value="NZ_UGSP01000001.1"/>
</dbReference>
<dbReference type="CDD" id="cd00082">
    <property type="entry name" value="HisKA"/>
    <property type="match status" value="1"/>
</dbReference>